<dbReference type="InterPro" id="IPR051927">
    <property type="entry name" value="Zn_Chap_cDPG_Synth"/>
</dbReference>
<keyword evidence="2" id="KW-0378">Hydrolase</keyword>
<evidence type="ECO:0000256" key="1">
    <source>
        <dbReference type="ARBA" id="ARBA00022741"/>
    </source>
</evidence>
<dbReference type="PANTHER" id="PTHR43603:SF1">
    <property type="entry name" value="ZINC-REGULATED GTPASE METALLOPROTEIN ACTIVATOR 1"/>
    <property type="match status" value="1"/>
</dbReference>
<protein>
    <submittedName>
        <fullName evidence="7">Putative metal chaperone YciC</fullName>
    </submittedName>
</protein>
<dbReference type="Pfam" id="PF02492">
    <property type="entry name" value="cobW"/>
    <property type="match status" value="1"/>
</dbReference>
<dbReference type="InterPro" id="IPR011629">
    <property type="entry name" value="CobW-like_C"/>
</dbReference>
<comment type="similarity">
    <text evidence="4">Belongs to the SIMIBI class G3E GTPase family. ZNG1 subfamily.</text>
</comment>
<comment type="caution">
    <text evidence="7">The sequence shown here is derived from an EMBL/GenBank/DDBJ whole genome shotgun (WGS) entry which is preliminary data.</text>
</comment>
<dbReference type="CDD" id="cd03112">
    <property type="entry name" value="CobW-like"/>
    <property type="match status" value="1"/>
</dbReference>
<dbReference type="InterPro" id="IPR003495">
    <property type="entry name" value="CobW/HypB/UreG_nucleotide-bd"/>
</dbReference>
<dbReference type="Gene3D" id="3.30.1220.10">
    <property type="entry name" value="CobW-like, C-terminal domain"/>
    <property type="match status" value="1"/>
</dbReference>
<organism evidence="7">
    <name type="scientific">mine drainage metagenome</name>
    <dbReference type="NCBI Taxonomy" id="410659"/>
    <lineage>
        <taxon>unclassified sequences</taxon>
        <taxon>metagenomes</taxon>
        <taxon>ecological metagenomes</taxon>
    </lineage>
</organism>
<evidence type="ECO:0000259" key="6">
    <source>
        <dbReference type="SMART" id="SM00833"/>
    </source>
</evidence>
<dbReference type="Gene3D" id="3.40.50.300">
    <property type="entry name" value="P-loop containing nucleotide triphosphate hydrolases"/>
    <property type="match status" value="1"/>
</dbReference>
<dbReference type="GO" id="GO:0016787">
    <property type="term" value="F:hydrolase activity"/>
    <property type="evidence" value="ECO:0007669"/>
    <property type="project" value="UniProtKB-KW"/>
</dbReference>
<reference evidence="7" key="1">
    <citation type="submission" date="2016-10" db="EMBL/GenBank/DDBJ databases">
        <title>Sequence of Gallionella enrichment culture.</title>
        <authorList>
            <person name="Poehlein A."/>
            <person name="Muehling M."/>
            <person name="Daniel R."/>
        </authorList>
    </citation>
    <scope>NUCLEOTIDE SEQUENCE</scope>
</reference>
<dbReference type="PANTHER" id="PTHR43603">
    <property type="entry name" value="COBW DOMAIN-CONTAINING PROTEIN DDB_G0274527"/>
    <property type="match status" value="1"/>
</dbReference>
<feature type="domain" description="CobW C-terminal" evidence="6">
    <location>
        <begin position="270"/>
        <end position="385"/>
    </location>
</feature>
<dbReference type="SMART" id="SM00833">
    <property type="entry name" value="CobW_C"/>
    <property type="match status" value="1"/>
</dbReference>
<dbReference type="InterPro" id="IPR036627">
    <property type="entry name" value="CobW-likC_sf"/>
</dbReference>
<evidence type="ECO:0000256" key="5">
    <source>
        <dbReference type="ARBA" id="ARBA00049117"/>
    </source>
</evidence>
<dbReference type="SUPFAM" id="SSF90002">
    <property type="entry name" value="Hypothetical protein YjiA, C-terminal domain"/>
    <property type="match status" value="1"/>
</dbReference>
<dbReference type="InterPro" id="IPR027417">
    <property type="entry name" value="P-loop_NTPase"/>
</dbReference>
<gene>
    <name evidence="7" type="primary">yciC</name>
    <name evidence="7" type="ORF">GALL_223560</name>
</gene>
<dbReference type="EMBL" id="MLJW01000162">
    <property type="protein sequence ID" value="OIQ95680.1"/>
    <property type="molecule type" value="Genomic_DNA"/>
</dbReference>
<keyword evidence="3" id="KW-0143">Chaperone</keyword>
<dbReference type="Pfam" id="PF07683">
    <property type="entry name" value="CobW_C"/>
    <property type="match status" value="1"/>
</dbReference>
<proteinExistence type="inferred from homology"/>
<evidence type="ECO:0000256" key="3">
    <source>
        <dbReference type="ARBA" id="ARBA00023186"/>
    </source>
</evidence>
<keyword evidence="1" id="KW-0547">Nucleotide-binding</keyword>
<evidence type="ECO:0000313" key="7">
    <source>
        <dbReference type="EMBL" id="OIQ95680.1"/>
    </source>
</evidence>
<dbReference type="SUPFAM" id="SSF52540">
    <property type="entry name" value="P-loop containing nucleoside triphosphate hydrolases"/>
    <property type="match status" value="1"/>
</dbReference>
<comment type="catalytic activity">
    <reaction evidence="5">
        <text>GTP + H2O = GDP + phosphate + H(+)</text>
        <dbReference type="Rhea" id="RHEA:19669"/>
        <dbReference type="ChEBI" id="CHEBI:15377"/>
        <dbReference type="ChEBI" id="CHEBI:15378"/>
        <dbReference type="ChEBI" id="CHEBI:37565"/>
        <dbReference type="ChEBI" id="CHEBI:43474"/>
        <dbReference type="ChEBI" id="CHEBI:58189"/>
    </reaction>
    <physiologicalReaction direction="left-to-right" evidence="5">
        <dbReference type="Rhea" id="RHEA:19670"/>
    </physiologicalReaction>
</comment>
<name>A0A1J5RHU0_9ZZZZ</name>
<dbReference type="AlphaFoldDB" id="A0A1J5RHU0"/>
<evidence type="ECO:0000256" key="4">
    <source>
        <dbReference type="ARBA" id="ARBA00034320"/>
    </source>
</evidence>
<dbReference type="GO" id="GO:0000166">
    <property type="term" value="F:nucleotide binding"/>
    <property type="evidence" value="ECO:0007669"/>
    <property type="project" value="UniProtKB-KW"/>
</dbReference>
<sequence length="404" mass="44279">MSTAQRPAVTVLSGFLGAGKTTLLRHLLRQTEGERWALVVNDVGAINMDARLLGGEVGADGSQVYELGEGCICCSIRDDLAETVCRLGAEGNFDRILVETTGVAEPRALAGLFVNRNLFGRSVDDFARLDALATVVDAADFSRRLRERGSARKAASGPRELLELMLEQVECADLIVLNKCDLCTAAELDELEAALRGLNPGAELLRTEQGQVPREWILGRALFSRERTLRAARWIAELNAAAAPEPEPAAPAPRPSAMRVTPGYTLRYGLRSFVFKARQPFASDRLHVLLEQGLPGIVRAKGLLWLAERPDETAFLSLTASTQRIDWLSWWWAALVENGKARLEERPETIRRLWSEPHGDRRQELVFIGAGYDEPALRAALEACLAAPTLASFRSGDRAISPST</sequence>
<accession>A0A1J5RHU0</accession>
<evidence type="ECO:0000256" key="2">
    <source>
        <dbReference type="ARBA" id="ARBA00022801"/>
    </source>
</evidence>